<dbReference type="Proteomes" id="UP000014680">
    <property type="component" value="Unassembled WGS sequence"/>
</dbReference>
<feature type="region of interest" description="Disordered" evidence="1">
    <location>
        <begin position="155"/>
        <end position="212"/>
    </location>
</feature>
<proteinExistence type="predicted"/>
<dbReference type="KEGG" id="eiv:EIN_094970"/>
<keyword evidence="3" id="KW-1185">Reference proteome</keyword>
<feature type="compositionally biased region" description="Acidic residues" evidence="1">
    <location>
        <begin position="196"/>
        <end position="212"/>
    </location>
</feature>
<evidence type="ECO:0000313" key="2">
    <source>
        <dbReference type="EMBL" id="ELP87260.1"/>
    </source>
</evidence>
<dbReference type="InterPro" id="IPR019351">
    <property type="entry name" value="DUF2039"/>
</dbReference>
<evidence type="ECO:0000256" key="1">
    <source>
        <dbReference type="SAM" id="MobiDB-lite"/>
    </source>
</evidence>
<name>A0A0A1U041_ENTIV</name>
<dbReference type="Pfam" id="PF10217">
    <property type="entry name" value="DUF2039"/>
    <property type="match status" value="1"/>
</dbReference>
<feature type="compositionally biased region" description="Basic and acidic residues" evidence="1">
    <location>
        <begin position="176"/>
        <end position="195"/>
    </location>
</feature>
<sequence length="212" mass="25053">MSTRRGNTKKLGQKHQNITAFKDYKGATVYKKIKALPNEGLCQKCYDTIEWKKKFHKYKPLKQPAVCFDCKQKVVRFAYHTMCQECAEKAGVCAKCRLPKPIYKEFKKPKTIEPEEEEYLYKYALLSLRKKKSLDRQLEKNPELNKYEAIKAYELNDKDSFDDDESEDSNEEGEEKNEKTKSETMKSEMKEKEKSEEEEEDSEEDFDDDESD</sequence>
<dbReference type="OrthoDB" id="250548at2759"/>
<dbReference type="AlphaFoldDB" id="A0A0A1U041"/>
<gene>
    <name evidence="2" type="ORF">EIN_094970</name>
</gene>
<protein>
    <submittedName>
        <fullName evidence="2">Uncharacterized protein</fullName>
    </submittedName>
</protein>
<reference evidence="2 3" key="1">
    <citation type="submission" date="2012-10" db="EMBL/GenBank/DDBJ databases">
        <authorList>
            <person name="Zafar N."/>
            <person name="Inman J."/>
            <person name="Hall N."/>
            <person name="Lorenzi H."/>
            <person name="Caler E."/>
        </authorList>
    </citation>
    <scope>NUCLEOTIDE SEQUENCE [LARGE SCALE GENOMIC DNA]</scope>
    <source>
        <strain evidence="2 3">IP1</strain>
    </source>
</reference>
<accession>A0A0A1U041</accession>
<dbReference type="OMA" id="HKNRHVF"/>
<evidence type="ECO:0000313" key="3">
    <source>
        <dbReference type="Proteomes" id="UP000014680"/>
    </source>
</evidence>
<organism evidence="2 3">
    <name type="scientific">Entamoeba invadens IP1</name>
    <dbReference type="NCBI Taxonomy" id="370355"/>
    <lineage>
        <taxon>Eukaryota</taxon>
        <taxon>Amoebozoa</taxon>
        <taxon>Evosea</taxon>
        <taxon>Archamoebae</taxon>
        <taxon>Mastigamoebida</taxon>
        <taxon>Entamoebidae</taxon>
        <taxon>Entamoeba</taxon>
    </lineage>
</organism>
<dbReference type="VEuPathDB" id="AmoebaDB:EIN_094970"/>
<dbReference type="GeneID" id="14886332"/>
<dbReference type="PANTHER" id="PTHR22876">
    <property type="entry name" value="ZGC:101016"/>
    <property type="match status" value="1"/>
</dbReference>
<dbReference type="PANTHER" id="PTHR22876:SF5">
    <property type="entry name" value="CHROMOSOME 9 OPEN READING FRAME 85"/>
    <property type="match status" value="1"/>
</dbReference>
<feature type="compositionally biased region" description="Acidic residues" evidence="1">
    <location>
        <begin position="160"/>
        <end position="175"/>
    </location>
</feature>
<dbReference type="EMBL" id="KB206860">
    <property type="protein sequence ID" value="ELP87260.1"/>
    <property type="molecule type" value="Genomic_DNA"/>
</dbReference>
<dbReference type="RefSeq" id="XP_004254031.1">
    <property type="nucleotide sequence ID" value="XM_004253983.1"/>
</dbReference>